<evidence type="ECO:0000259" key="6">
    <source>
        <dbReference type="Pfam" id="PF10260"/>
    </source>
</evidence>
<dbReference type="Pfam" id="PF02810">
    <property type="entry name" value="SEC-C"/>
    <property type="match status" value="1"/>
</dbReference>
<gene>
    <name evidence="7" type="ORF">FOL47_002101</name>
</gene>
<comment type="caution">
    <text evidence="7">The sequence shown here is derived from an EMBL/GenBank/DDBJ whole genome shotgun (WGS) entry which is preliminary data.</text>
</comment>
<name>A0A7J6KQU6_PERCH</name>
<keyword evidence="2 5" id="KW-0812">Transmembrane</keyword>
<feature type="transmembrane region" description="Helical" evidence="5">
    <location>
        <begin position="116"/>
        <end position="136"/>
    </location>
</feature>
<evidence type="ECO:0000256" key="1">
    <source>
        <dbReference type="ARBA" id="ARBA00004141"/>
    </source>
</evidence>
<protein>
    <recommendedName>
        <fullName evidence="6">SAYSvFN domain-containing protein</fullName>
    </recommendedName>
</protein>
<comment type="subcellular location">
    <subcellularLocation>
        <location evidence="1">Membrane</location>
        <topology evidence="1">Multi-pass membrane protein</topology>
    </subcellularLocation>
</comment>
<feature type="domain" description="SAYSvFN" evidence="6">
    <location>
        <begin position="217"/>
        <end position="275"/>
    </location>
</feature>
<dbReference type="Pfam" id="PF10260">
    <property type="entry name" value="SAYSvFN"/>
    <property type="match status" value="1"/>
</dbReference>
<dbReference type="Pfam" id="PF08507">
    <property type="entry name" value="COPI_assoc"/>
    <property type="match status" value="1"/>
</dbReference>
<feature type="non-terminal residue" evidence="7">
    <location>
        <position position="371"/>
    </location>
</feature>
<evidence type="ECO:0000256" key="2">
    <source>
        <dbReference type="ARBA" id="ARBA00022692"/>
    </source>
</evidence>
<dbReference type="InterPro" id="IPR013714">
    <property type="entry name" value="Golgi_TVP15"/>
</dbReference>
<dbReference type="PANTHER" id="PTHR28128:SF1">
    <property type="entry name" value="GOLGI APPARATUS MEMBRANE PROTEIN TVP15"/>
    <property type="match status" value="1"/>
</dbReference>
<dbReference type="Proteomes" id="UP000591131">
    <property type="component" value="Unassembled WGS sequence"/>
</dbReference>
<dbReference type="GO" id="GO:0016020">
    <property type="term" value="C:membrane"/>
    <property type="evidence" value="ECO:0007669"/>
    <property type="project" value="UniProtKB-SubCell"/>
</dbReference>
<dbReference type="OrthoDB" id="423534at2759"/>
<evidence type="ECO:0000256" key="3">
    <source>
        <dbReference type="ARBA" id="ARBA00022989"/>
    </source>
</evidence>
<evidence type="ECO:0000256" key="4">
    <source>
        <dbReference type="ARBA" id="ARBA00023136"/>
    </source>
</evidence>
<dbReference type="InterPro" id="IPR004027">
    <property type="entry name" value="SEC_C_motif"/>
</dbReference>
<feature type="transmembrane region" description="Helical" evidence="5">
    <location>
        <begin position="176"/>
        <end position="198"/>
    </location>
</feature>
<dbReference type="EMBL" id="JAAPAO010001544">
    <property type="protein sequence ID" value="KAF4649420.1"/>
    <property type="molecule type" value="Genomic_DNA"/>
</dbReference>
<reference evidence="7 8" key="1">
    <citation type="submission" date="2020-04" db="EMBL/GenBank/DDBJ databases">
        <title>Perkinsus chesapeaki whole genome sequence.</title>
        <authorList>
            <person name="Bogema D.R."/>
        </authorList>
    </citation>
    <scope>NUCLEOTIDE SEQUENCE [LARGE SCALE GENOMIC DNA]</scope>
    <source>
        <strain evidence="7">ATCC PRA-425</strain>
    </source>
</reference>
<dbReference type="PANTHER" id="PTHR28128">
    <property type="entry name" value="GOLGI APPARATUS MEMBRANE PROTEIN TVP15"/>
    <property type="match status" value="1"/>
</dbReference>
<dbReference type="InterPro" id="IPR019387">
    <property type="entry name" value="SAYSvFN_dom"/>
</dbReference>
<sequence length="371" mass="40932">DRTTAAAEALQTYIHTGPDSLRILAFLGGIAITSAGALTVLSVSEAFHHPVMYLLNAYQTLFGLVTCLLEADPKYLNKFGIQEKIREYFQLITELWGRGLFYLFQASIALMHFTLLHVIIGLYMAAIGLLTISLHFTRPVASTTERSEAVVTVGFDVHFPIAMTDSRRRYKSDAEVIAESGVLVRFVYHLYLQLPALLAFIRGHLACWAERGFTFRRTAITLGVIGRYIMALVMIGIFNNLGRRREGMYSAYSVFNRGGRHLLGDLRVDQLERELRGQGPAGAGADTDLLVPLGDPGATSFSSREANTVCPCGSGRKRKRCCGAGSGRLDKRVGRTVTTGGNEKCGESESIFEKVELERYGMRVLSEGFLD</sequence>
<dbReference type="AlphaFoldDB" id="A0A7J6KQU6"/>
<feature type="transmembrane region" description="Helical" evidence="5">
    <location>
        <begin position="218"/>
        <end position="238"/>
    </location>
</feature>
<keyword evidence="8" id="KW-1185">Reference proteome</keyword>
<feature type="transmembrane region" description="Helical" evidence="5">
    <location>
        <begin position="21"/>
        <end position="41"/>
    </location>
</feature>
<evidence type="ECO:0000313" key="7">
    <source>
        <dbReference type="EMBL" id="KAF4649420.1"/>
    </source>
</evidence>
<accession>A0A7J6KQU6</accession>
<evidence type="ECO:0000256" key="5">
    <source>
        <dbReference type="SAM" id="Phobius"/>
    </source>
</evidence>
<evidence type="ECO:0000313" key="8">
    <source>
        <dbReference type="Proteomes" id="UP000591131"/>
    </source>
</evidence>
<proteinExistence type="predicted"/>
<organism evidence="7 8">
    <name type="scientific">Perkinsus chesapeaki</name>
    <name type="common">Clam parasite</name>
    <name type="synonym">Perkinsus andrewsi</name>
    <dbReference type="NCBI Taxonomy" id="330153"/>
    <lineage>
        <taxon>Eukaryota</taxon>
        <taxon>Sar</taxon>
        <taxon>Alveolata</taxon>
        <taxon>Perkinsozoa</taxon>
        <taxon>Perkinsea</taxon>
        <taxon>Perkinsida</taxon>
        <taxon>Perkinsidae</taxon>
        <taxon>Perkinsus</taxon>
    </lineage>
</organism>
<keyword evidence="3 5" id="KW-1133">Transmembrane helix</keyword>
<keyword evidence="4 5" id="KW-0472">Membrane</keyword>